<dbReference type="InterPro" id="IPR018027">
    <property type="entry name" value="Asn/Gln_amidotransferase"/>
</dbReference>
<comment type="catalytic activity">
    <reaction evidence="10 11">
        <text>L-glutamyl-tRNA(Gln) + L-glutamine + ATP + H2O = L-glutaminyl-tRNA(Gln) + L-glutamate + ADP + phosphate + H(+)</text>
        <dbReference type="Rhea" id="RHEA:17521"/>
        <dbReference type="Rhea" id="RHEA-COMP:9681"/>
        <dbReference type="Rhea" id="RHEA-COMP:9684"/>
        <dbReference type="ChEBI" id="CHEBI:15377"/>
        <dbReference type="ChEBI" id="CHEBI:15378"/>
        <dbReference type="ChEBI" id="CHEBI:29985"/>
        <dbReference type="ChEBI" id="CHEBI:30616"/>
        <dbReference type="ChEBI" id="CHEBI:43474"/>
        <dbReference type="ChEBI" id="CHEBI:58359"/>
        <dbReference type="ChEBI" id="CHEBI:78520"/>
        <dbReference type="ChEBI" id="CHEBI:78521"/>
        <dbReference type="ChEBI" id="CHEBI:456216"/>
    </reaction>
</comment>
<evidence type="ECO:0000256" key="4">
    <source>
        <dbReference type="ARBA" id="ARBA00022598"/>
    </source>
</evidence>
<dbReference type="PANTHER" id="PTHR11659:SF0">
    <property type="entry name" value="GLUTAMYL-TRNA(GLN) AMIDOTRANSFERASE SUBUNIT B, MITOCHONDRIAL"/>
    <property type="match status" value="1"/>
</dbReference>
<evidence type="ECO:0000256" key="9">
    <source>
        <dbReference type="ARBA" id="ARBA00047380"/>
    </source>
</evidence>
<feature type="domain" description="Asn/Gln amidotransferase" evidence="12">
    <location>
        <begin position="329"/>
        <end position="475"/>
    </location>
</feature>
<dbReference type="InterPro" id="IPR017958">
    <property type="entry name" value="Gln-tRNA_amidoTrfase_suB_CS"/>
</dbReference>
<keyword evidence="6 11" id="KW-0067">ATP-binding</keyword>
<dbReference type="Pfam" id="PF02934">
    <property type="entry name" value="GatB_N"/>
    <property type="match status" value="1"/>
</dbReference>
<reference evidence="13 14" key="1">
    <citation type="submission" date="2016-07" db="EMBL/GenBank/DDBJ databases">
        <title>Draft genome of Scalindua rubra, obtained from a brine-seawater interface in the Red Sea, sheds light on salt adaptation in anammox bacteria.</title>
        <authorList>
            <person name="Speth D.R."/>
            <person name="Lagkouvardos I."/>
            <person name="Wang Y."/>
            <person name="Qian P.-Y."/>
            <person name="Dutilh B.E."/>
            <person name="Jetten M.S."/>
        </authorList>
    </citation>
    <scope>NUCLEOTIDE SEQUENCE [LARGE SCALE GENOMIC DNA]</scope>
    <source>
        <strain evidence="13">BSI-1</strain>
    </source>
</reference>
<evidence type="ECO:0000256" key="3">
    <source>
        <dbReference type="ARBA" id="ARBA00016923"/>
    </source>
</evidence>
<evidence type="ECO:0000256" key="5">
    <source>
        <dbReference type="ARBA" id="ARBA00022741"/>
    </source>
</evidence>
<evidence type="ECO:0000256" key="7">
    <source>
        <dbReference type="ARBA" id="ARBA00022917"/>
    </source>
</evidence>
<dbReference type="EMBL" id="MAYW01000056">
    <property type="protein sequence ID" value="ODS32577.1"/>
    <property type="molecule type" value="Genomic_DNA"/>
</dbReference>
<dbReference type="NCBIfam" id="NF004012">
    <property type="entry name" value="PRK05477.1-2"/>
    <property type="match status" value="1"/>
</dbReference>
<dbReference type="GO" id="GO:0050567">
    <property type="term" value="F:glutaminyl-tRNA synthase (glutamine-hydrolyzing) activity"/>
    <property type="evidence" value="ECO:0007669"/>
    <property type="project" value="UniProtKB-UniRule"/>
</dbReference>
<dbReference type="PANTHER" id="PTHR11659">
    <property type="entry name" value="GLUTAMYL-TRNA GLN AMIDOTRANSFERASE SUBUNIT B MITOCHONDRIAL AND PROKARYOTIC PET112-RELATED"/>
    <property type="match status" value="1"/>
</dbReference>
<dbReference type="Proteomes" id="UP000094056">
    <property type="component" value="Unassembled WGS sequence"/>
</dbReference>
<comment type="similarity">
    <text evidence="1 11">Belongs to the GatB/GatE family. GatB subfamily.</text>
</comment>
<evidence type="ECO:0000313" key="13">
    <source>
        <dbReference type="EMBL" id="ODS32577.1"/>
    </source>
</evidence>
<dbReference type="GO" id="GO:0006412">
    <property type="term" value="P:translation"/>
    <property type="evidence" value="ECO:0007669"/>
    <property type="project" value="UniProtKB-UniRule"/>
</dbReference>
<sequence length="480" mass="54608">MKYEVVMGLETHAELNTDSKLFCGCSTKFGSEPNTQTCPICLGLPGVLPVMNKKAFELSLKAALALNCEISKFANFDRKSYYYPDLPKNYQISQNYFNIGTNGYVDIVVKGEDKRIGIHNVHLEEEAGKLIHPETSDANYSLIDFNRAGVPLLEIVTEPDMRSVEEMESYMQTLRNILLYVGVSDCKMQEGSLRFEASISLKEEGSKVFGNRVEIKNLNSMKAVLKVIAYEISRQSDLLDENKEVLMETRLWDEVDSVSRRMRTKEEAHDYRYFLEPDLVPVWIDQKWIDETKTTIPELPVNKRQRFVNEYHISDYDAGVLTEDKSLADYFEECVKLSQNSPKELSNWIINDILRELNERKMNVQDFIVSPEMLVELIKIKPTIGSSIAKDVFIEMVNTGKSAPSIVNEKNLTQMDDVSELNEIVAKVIKENPKAAEDYGQGKKNALTFLIGQTMKVTKGKANPKILAEIFKERLSASSK</sequence>
<evidence type="ECO:0000256" key="10">
    <source>
        <dbReference type="ARBA" id="ARBA00047913"/>
    </source>
</evidence>
<dbReference type="GO" id="GO:0070681">
    <property type="term" value="P:glutaminyl-tRNAGln biosynthesis via transamidation"/>
    <property type="evidence" value="ECO:0007669"/>
    <property type="project" value="TreeGrafter"/>
</dbReference>
<comment type="catalytic activity">
    <reaction evidence="9 11">
        <text>L-aspartyl-tRNA(Asn) + L-glutamine + ATP + H2O = L-asparaginyl-tRNA(Asn) + L-glutamate + ADP + phosphate + 2 H(+)</text>
        <dbReference type="Rhea" id="RHEA:14513"/>
        <dbReference type="Rhea" id="RHEA-COMP:9674"/>
        <dbReference type="Rhea" id="RHEA-COMP:9677"/>
        <dbReference type="ChEBI" id="CHEBI:15377"/>
        <dbReference type="ChEBI" id="CHEBI:15378"/>
        <dbReference type="ChEBI" id="CHEBI:29985"/>
        <dbReference type="ChEBI" id="CHEBI:30616"/>
        <dbReference type="ChEBI" id="CHEBI:43474"/>
        <dbReference type="ChEBI" id="CHEBI:58359"/>
        <dbReference type="ChEBI" id="CHEBI:78515"/>
        <dbReference type="ChEBI" id="CHEBI:78516"/>
        <dbReference type="ChEBI" id="CHEBI:456216"/>
    </reaction>
</comment>
<dbReference type="InterPro" id="IPR003789">
    <property type="entry name" value="Asn/Gln_tRNA_amidoTrase-B-like"/>
</dbReference>
<comment type="caution">
    <text evidence="13">The sequence shown here is derived from an EMBL/GenBank/DDBJ whole genome shotgun (WGS) entry which is preliminary data.</text>
</comment>
<organism evidence="13 14">
    <name type="scientific">Candidatus Scalindua rubra</name>
    <dbReference type="NCBI Taxonomy" id="1872076"/>
    <lineage>
        <taxon>Bacteria</taxon>
        <taxon>Pseudomonadati</taxon>
        <taxon>Planctomycetota</taxon>
        <taxon>Candidatus Brocadiia</taxon>
        <taxon>Candidatus Brocadiales</taxon>
        <taxon>Candidatus Scalinduaceae</taxon>
        <taxon>Candidatus Scalindua</taxon>
    </lineage>
</organism>
<dbReference type="Gene3D" id="1.10.10.410">
    <property type="match status" value="1"/>
</dbReference>
<dbReference type="HAMAP" id="MF_00121">
    <property type="entry name" value="GatB"/>
    <property type="match status" value="1"/>
</dbReference>
<dbReference type="InterPro" id="IPR023168">
    <property type="entry name" value="GatB_Yqey_C_2"/>
</dbReference>
<name>A0A1E3XAB7_9BACT</name>
<evidence type="ECO:0000256" key="8">
    <source>
        <dbReference type="ARBA" id="ARBA00024799"/>
    </source>
</evidence>
<dbReference type="InterPro" id="IPR042114">
    <property type="entry name" value="GatB_C_1"/>
</dbReference>
<gene>
    <name evidence="11" type="primary">gatB</name>
    <name evidence="13" type="ORF">SCARUB_02281</name>
</gene>
<dbReference type="InterPro" id="IPR004413">
    <property type="entry name" value="GatB"/>
</dbReference>
<evidence type="ECO:0000313" key="14">
    <source>
        <dbReference type="Proteomes" id="UP000094056"/>
    </source>
</evidence>
<dbReference type="AlphaFoldDB" id="A0A1E3XAB7"/>
<dbReference type="EC" id="6.3.5.-" evidence="11"/>
<dbReference type="PROSITE" id="PS01234">
    <property type="entry name" value="GATB"/>
    <property type="match status" value="1"/>
</dbReference>
<keyword evidence="4 11" id="KW-0436">Ligase</keyword>
<dbReference type="GO" id="GO:0016740">
    <property type="term" value="F:transferase activity"/>
    <property type="evidence" value="ECO:0007669"/>
    <property type="project" value="UniProtKB-KW"/>
</dbReference>
<evidence type="ECO:0000256" key="11">
    <source>
        <dbReference type="HAMAP-Rule" id="MF_00121"/>
    </source>
</evidence>
<keyword evidence="5 11" id="KW-0547">Nucleotide-binding</keyword>
<dbReference type="FunFam" id="1.10.150.380:FF:000001">
    <property type="entry name" value="Aspartyl/glutamyl-tRNA(Asn/Gln) amidotransferase subunit B"/>
    <property type="match status" value="1"/>
</dbReference>
<keyword evidence="7 11" id="KW-0648">Protein biosynthesis</keyword>
<comment type="subunit">
    <text evidence="2 11">Heterotrimer of A, B and C subunits.</text>
</comment>
<dbReference type="NCBIfam" id="NF004014">
    <property type="entry name" value="PRK05477.1-4"/>
    <property type="match status" value="1"/>
</dbReference>
<dbReference type="SUPFAM" id="SSF89095">
    <property type="entry name" value="GatB/YqeY motif"/>
    <property type="match status" value="1"/>
</dbReference>
<dbReference type="InterPro" id="IPR017959">
    <property type="entry name" value="Asn/Gln-tRNA_amidoTrfase_suB/E"/>
</dbReference>
<dbReference type="FunFam" id="1.10.10.410:FF:000001">
    <property type="entry name" value="Aspartyl/glutamyl-tRNA(Asn/Gln) amidotransferase subunit B"/>
    <property type="match status" value="1"/>
</dbReference>
<dbReference type="Pfam" id="PF02637">
    <property type="entry name" value="GatB_Yqey"/>
    <property type="match status" value="1"/>
</dbReference>
<dbReference type="NCBIfam" id="TIGR00133">
    <property type="entry name" value="gatB"/>
    <property type="match status" value="1"/>
</dbReference>
<dbReference type="Gene3D" id="1.10.150.380">
    <property type="entry name" value="GatB domain, N-terminal subdomain"/>
    <property type="match status" value="1"/>
</dbReference>
<dbReference type="PATRIC" id="fig|1872076.5.peg.2685"/>
<proteinExistence type="inferred from homology"/>
<dbReference type="GO" id="GO:0005524">
    <property type="term" value="F:ATP binding"/>
    <property type="evidence" value="ECO:0007669"/>
    <property type="project" value="UniProtKB-KW"/>
</dbReference>
<dbReference type="SMART" id="SM00845">
    <property type="entry name" value="GatB_Yqey"/>
    <property type="match status" value="1"/>
</dbReference>
<evidence type="ECO:0000259" key="12">
    <source>
        <dbReference type="SMART" id="SM00845"/>
    </source>
</evidence>
<evidence type="ECO:0000256" key="1">
    <source>
        <dbReference type="ARBA" id="ARBA00005306"/>
    </source>
</evidence>
<evidence type="ECO:0000256" key="6">
    <source>
        <dbReference type="ARBA" id="ARBA00022840"/>
    </source>
</evidence>
<evidence type="ECO:0000256" key="2">
    <source>
        <dbReference type="ARBA" id="ARBA00011123"/>
    </source>
</evidence>
<accession>A0A1E3XAB7</accession>
<dbReference type="SUPFAM" id="SSF55931">
    <property type="entry name" value="Glutamine synthetase/guanido kinase"/>
    <property type="match status" value="1"/>
</dbReference>
<dbReference type="InterPro" id="IPR014746">
    <property type="entry name" value="Gln_synth/guanido_kin_cat_dom"/>
</dbReference>
<keyword evidence="13" id="KW-0808">Transferase</keyword>
<protein>
    <recommendedName>
        <fullName evidence="3 11">Aspartyl/glutamyl-tRNA(Asn/Gln) amidotransferase subunit B</fullName>
        <shortName evidence="11">Asp/Glu-ADT subunit B</shortName>
        <ecNumber evidence="11">6.3.5.-</ecNumber>
    </recommendedName>
</protein>
<dbReference type="GO" id="GO:0050566">
    <property type="term" value="F:asparaginyl-tRNA synthase (glutamine-hydrolyzing) activity"/>
    <property type="evidence" value="ECO:0007669"/>
    <property type="project" value="RHEA"/>
</dbReference>
<comment type="function">
    <text evidence="8 11">Allows the formation of correctly charged Asn-tRNA(Asn) or Gln-tRNA(Gln) through the transamidation of misacylated Asp-tRNA(Asn) or Glu-tRNA(Gln) in organisms which lack either or both of asparaginyl-tRNA or glutaminyl-tRNA synthetases. The reaction takes place in the presence of glutamine and ATP through an activated phospho-Asp-tRNA(Asn) or phospho-Glu-tRNA(Gln).</text>
</comment>
<dbReference type="InterPro" id="IPR006075">
    <property type="entry name" value="Asn/Gln-tRNA_Trfase_suB/E_cat"/>
</dbReference>